<dbReference type="AlphaFoldDB" id="A0A350P635"/>
<dbReference type="EMBL" id="DNAN01000486">
    <property type="protein sequence ID" value="HAW76752.1"/>
    <property type="molecule type" value="Genomic_DNA"/>
</dbReference>
<feature type="non-terminal residue" evidence="1">
    <location>
        <position position="1"/>
    </location>
</feature>
<dbReference type="Proteomes" id="UP000263517">
    <property type="component" value="Unassembled WGS sequence"/>
</dbReference>
<evidence type="ECO:0000313" key="2">
    <source>
        <dbReference type="Proteomes" id="UP000263517"/>
    </source>
</evidence>
<proteinExistence type="predicted"/>
<reference evidence="1 2" key="1">
    <citation type="journal article" date="2018" name="Nat. Biotechnol.">
        <title>A standardized bacterial taxonomy based on genome phylogeny substantially revises the tree of life.</title>
        <authorList>
            <person name="Parks D.H."/>
            <person name="Chuvochina M."/>
            <person name="Waite D.W."/>
            <person name="Rinke C."/>
            <person name="Skarshewski A."/>
            <person name="Chaumeil P.A."/>
            <person name="Hugenholtz P."/>
        </authorList>
    </citation>
    <scope>NUCLEOTIDE SEQUENCE [LARGE SCALE GENOMIC DNA]</scope>
    <source>
        <strain evidence="1">UBA11978</strain>
    </source>
</reference>
<comment type="caution">
    <text evidence="1">The sequence shown here is derived from an EMBL/GenBank/DDBJ whole genome shotgun (WGS) entry which is preliminary data.</text>
</comment>
<gene>
    <name evidence="1" type="ORF">DCW74_13575</name>
</gene>
<accession>A0A350P635</accession>
<protein>
    <submittedName>
        <fullName evidence="1">Uncharacterized protein</fullName>
    </submittedName>
</protein>
<organism evidence="1 2">
    <name type="scientific">Alteromonas australica</name>
    <dbReference type="NCBI Taxonomy" id="589873"/>
    <lineage>
        <taxon>Bacteria</taxon>
        <taxon>Pseudomonadati</taxon>
        <taxon>Pseudomonadota</taxon>
        <taxon>Gammaproteobacteria</taxon>
        <taxon>Alteromonadales</taxon>
        <taxon>Alteromonadaceae</taxon>
        <taxon>Alteromonas/Salinimonas group</taxon>
        <taxon>Alteromonas</taxon>
    </lineage>
</organism>
<name>A0A350P635_9ALTE</name>
<sequence>RVISYIDEPVLESFFGKAPPIMNAGSVDELYAQMRRVLEDVNDELGIGAAGQSWVRRYHSSDAIVQIQISAFSEVLGDKPWEDVA</sequence>
<evidence type="ECO:0000313" key="1">
    <source>
        <dbReference type="EMBL" id="HAW76752.1"/>
    </source>
</evidence>